<evidence type="ECO:0000256" key="4">
    <source>
        <dbReference type="ARBA" id="ARBA00005259"/>
    </source>
</evidence>
<dbReference type="PROSITE" id="PS00903">
    <property type="entry name" value="CYT_DCMP_DEAMINASES_1"/>
    <property type="match status" value="1"/>
</dbReference>
<dbReference type="Pfam" id="PF00383">
    <property type="entry name" value="dCMP_cyt_deam_1"/>
    <property type="match status" value="1"/>
</dbReference>
<dbReference type="PATRIC" id="fig|1144748.3.peg.1970"/>
<dbReference type="InterPro" id="IPR002734">
    <property type="entry name" value="RibDG_C"/>
</dbReference>
<dbReference type="InterPro" id="IPR002125">
    <property type="entry name" value="CMP_dCMP_dom"/>
</dbReference>
<dbReference type="AlphaFoldDB" id="A0A1B3BCZ1"/>
<organism evidence="18 19">
    <name type="scientific">Kangiella sediminilitoris</name>
    <dbReference type="NCBI Taxonomy" id="1144748"/>
    <lineage>
        <taxon>Bacteria</taxon>
        <taxon>Pseudomonadati</taxon>
        <taxon>Pseudomonadota</taxon>
        <taxon>Gammaproteobacteria</taxon>
        <taxon>Kangiellales</taxon>
        <taxon>Kangiellaceae</taxon>
        <taxon>Kangiella</taxon>
    </lineage>
</organism>
<evidence type="ECO:0000256" key="11">
    <source>
        <dbReference type="ARBA" id="ARBA00023002"/>
    </source>
</evidence>
<comment type="similarity">
    <text evidence="4 13">In the N-terminal section; belongs to the cytidine and deoxycytidylate deaminase family.</text>
</comment>
<feature type="binding site" evidence="15">
    <location>
        <position position="175"/>
    </location>
    <ligand>
        <name>substrate</name>
    </ligand>
</feature>
<evidence type="ECO:0000256" key="15">
    <source>
        <dbReference type="PIRSR" id="PIRSR006769-2"/>
    </source>
</evidence>
<feature type="binding site" evidence="16">
    <location>
        <position position="91"/>
    </location>
    <ligand>
        <name>Zn(2+)</name>
        <dbReference type="ChEBI" id="CHEBI:29105"/>
        <note>catalytic</note>
    </ligand>
</feature>
<dbReference type="Gene3D" id="3.40.430.10">
    <property type="entry name" value="Dihydrofolate Reductase, subunit A"/>
    <property type="match status" value="1"/>
</dbReference>
<dbReference type="SUPFAM" id="SSF53597">
    <property type="entry name" value="Dihydrofolate reductase-like"/>
    <property type="match status" value="1"/>
</dbReference>
<dbReference type="InterPro" id="IPR016192">
    <property type="entry name" value="APOBEC/CMP_deaminase_Zn-bd"/>
</dbReference>
<evidence type="ECO:0000256" key="13">
    <source>
        <dbReference type="PIRNR" id="PIRNR006769"/>
    </source>
</evidence>
<dbReference type="InterPro" id="IPR024072">
    <property type="entry name" value="DHFR-like_dom_sf"/>
</dbReference>
<feature type="binding site" evidence="16">
    <location>
        <position position="82"/>
    </location>
    <ligand>
        <name>Zn(2+)</name>
        <dbReference type="ChEBI" id="CHEBI:29105"/>
        <note>catalytic</note>
    </ligand>
</feature>
<feature type="binding site" evidence="15">
    <location>
        <position position="299"/>
    </location>
    <ligand>
        <name>substrate</name>
    </ligand>
</feature>
<keyword evidence="6 13" id="KW-0686">Riboflavin biosynthesis</keyword>
<dbReference type="Pfam" id="PF01872">
    <property type="entry name" value="RibD_C"/>
    <property type="match status" value="1"/>
</dbReference>
<dbReference type="CDD" id="cd01284">
    <property type="entry name" value="Riboflavin_deaminase-reductase"/>
    <property type="match status" value="1"/>
</dbReference>
<dbReference type="PIRSF" id="PIRSF006769">
    <property type="entry name" value="RibD"/>
    <property type="match status" value="1"/>
</dbReference>
<dbReference type="PROSITE" id="PS51747">
    <property type="entry name" value="CYT_DCMP_DEAMINASES_2"/>
    <property type="match status" value="1"/>
</dbReference>
<feature type="active site" description="Proton donor" evidence="14">
    <location>
        <position position="56"/>
    </location>
</feature>
<feature type="domain" description="CMP/dCMP-type deaminase" evidence="17">
    <location>
        <begin position="5"/>
        <end position="118"/>
    </location>
</feature>
<dbReference type="GO" id="GO:0008703">
    <property type="term" value="F:5-amino-6-(5-phosphoribosylamino)uracil reductase activity"/>
    <property type="evidence" value="ECO:0007669"/>
    <property type="project" value="UniProtKB-EC"/>
</dbReference>
<protein>
    <recommendedName>
        <fullName evidence="13">Riboflavin biosynthesis protein RibD</fullName>
    </recommendedName>
    <domain>
        <recommendedName>
            <fullName evidence="13">Diaminohydroxyphosphoribosylaminopyrimidine deaminase</fullName>
            <shortName evidence="13">DRAP deaminase</shortName>
            <ecNumber evidence="13">3.5.4.26</ecNumber>
        </recommendedName>
        <alternativeName>
            <fullName evidence="13">Riboflavin-specific deaminase</fullName>
        </alternativeName>
    </domain>
    <domain>
        <recommendedName>
            <fullName evidence="13">5-amino-6-(5-phosphoribosylamino)uracil reductase</fullName>
            <ecNumber evidence="13">1.1.1.193</ecNumber>
        </recommendedName>
        <alternativeName>
            <fullName evidence="13">HTP reductase</fullName>
        </alternativeName>
    </domain>
</protein>
<feature type="binding site" evidence="15">
    <location>
        <position position="191"/>
    </location>
    <ligand>
        <name>substrate</name>
    </ligand>
</feature>
<dbReference type="EC" id="3.5.4.26" evidence="13"/>
<dbReference type="SUPFAM" id="SSF53927">
    <property type="entry name" value="Cytidine deaminase-like"/>
    <property type="match status" value="1"/>
</dbReference>
<feature type="binding site" evidence="16">
    <location>
        <position position="54"/>
    </location>
    <ligand>
        <name>Zn(2+)</name>
        <dbReference type="ChEBI" id="CHEBI:29105"/>
        <note>catalytic</note>
    </ligand>
</feature>
<dbReference type="NCBIfam" id="TIGR00326">
    <property type="entry name" value="eubact_ribD"/>
    <property type="match status" value="1"/>
</dbReference>
<dbReference type="OrthoDB" id="9800865at2"/>
<evidence type="ECO:0000256" key="12">
    <source>
        <dbReference type="ARBA" id="ARBA00023268"/>
    </source>
</evidence>
<feature type="binding site" evidence="15">
    <location>
        <position position="207"/>
    </location>
    <ligand>
        <name>NADP(+)</name>
        <dbReference type="ChEBI" id="CHEBI:58349"/>
    </ligand>
</feature>
<comment type="catalytic activity">
    <reaction evidence="13">
        <text>5-amino-6-(5-phospho-D-ribitylamino)uracil + NADP(+) = 5-amino-6-(5-phospho-D-ribosylamino)uracil + NADPH + H(+)</text>
        <dbReference type="Rhea" id="RHEA:17845"/>
        <dbReference type="ChEBI" id="CHEBI:15378"/>
        <dbReference type="ChEBI" id="CHEBI:57783"/>
        <dbReference type="ChEBI" id="CHEBI:58349"/>
        <dbReference type="ChEBI" id="CHEBI:58421"/>
        <dbReference type="ChEBI" id="CHEBI:58453"/>
        <dbReference type="EC" id="1.1.1.193"/>
    </reaction>
</comment>
<comment type="cofactor">
    <cofactor evidence="13 16">
        <name>Zn(2+)</name>
        <dbReference type="ChEBI" id="CHEBI:29105"/>
    </cofactor>
    <text evidence="13 16">Binds 1 zinc ion.</text>
</comment>
<comment type="similarity">
    <text evidence="5 13">In the C-terminal section; belongs to the HTP reductase family.</text>
</comment>
<comment type="catalytic activity">
    <reaction evidence="13">
        <text>2,5-diamino-6-hydroxy-4-(5-phosphoribosylamino)-pyrimidine + H2O + H(+) = 5-amino-6-(5-phospho-D-ribosylamino)uracil + NH4(+)</text>
        <dbReference type="Rhea" id="RHEA:21868"/>
        <dbReference type="ChEBI" id="CHEBI:15377"/>
        <dbReference type="ChEBI" id="CHEBI:15378"/>
        <dbReference type="ChEBI" id="CHEBI:28938"/>
        <dbReference type="ChEBI" id="CHEBI:58453"/>
        <dbReference type="ChEBI" id="CHEBI:58614"/>
        <dbReference type="EC" id="3.5.4.26"/>
    </reaction>
</comment>
<feature type="binding site" evidence="15">
    <location>
        <position position="161"/>
    </location>
    <ligand>
        <name>NADP(+)</name>
        <dbReference type="ChEBI" id="CHEBI:58349"/>
    </ligand>
</feature>
<dbReference type="EC" id="1.1.1.193" evidence="13"/>
<evidence type="ECO:0000256" key="1">
    <source>
        <dbReference type="ARBA" id="ARBA00002151"/>
    </source>
</evidence>
<reference evidence="19" key="1">
    <citation type="submission" date="2015-08" db="EMBL/GenBank/DDBJ databases">
        <authorList>
            <person name="Kim K.M."/>
        </authorList>
    </citation>
    <scope>NUCLEOTIDE SEQUENCE [LARGE SCALE GENOMIC DNA]</scope>
    <source>
        <strain evidence="19">KCTC 23892</strain>
    </source>
</reference>
<feature type="binding site" evidence="15">
    <location>
        <position position="234"/>
    </location>
    <ligand>
        <name>NADP(+)</name>
        <dbReference type="ChEBI" id="CHEBI:58349"/>
    </ligand>
</feature>
<keyword evidence="10 13" id="KW-0521">NADP</keyword>
<dbReference type="KEGG" id="ksd:KS2013_1951"/>
<dbReference type="PANTHER" id="PTHR38011">
    <property type="entry name" value="DIHYDROFOLATE REDUCTASE FAMILY PROTEIN (AFU_ORTHOLOGUE AFUA_8G06820)"/>
    <property type="match status" value="1"/>
</dbReference>
<evidence type="ECO:0000256" key="16">
    <source>
        <dbReference type="PIRSR" id="PIRSR006769-3"/>
    </source>
</evidence>
<dbReference type="PANTHER" id="PTHR38011:SF7">
    <property type="entry name" value="2,5-DIAMINO-6-RIBOSYLAMINO-4(3H)-PYRIMIDINONE 5'-PHOSPHATE REDUCTASE"/>
    <property type="match status" value="1"/>
</dbReference>
<dbReference type="UniPathway" id="UPA00275">
    <property type="reaction ID" value="UER00401"/>
</dbReference>
<evidence type="ECO:0000256" key="3">
    <source>
        <dbReference type="ARBA" id="ARBA00004910"/>
    </source>
</evidence>
<evidence type="ECO:0000256" key="14">
    <source>
        <dbReference type="PIRSR" id="PIRSR006769-1"/>
    </source>
</evidence>
<evidence type="ECO:0000313" key="19">
    <source>
        <dbReference type="Proteomes" id="UP000094147"/>
    </source>
</evidence>
<evidence type="ECO:0000256" key="10">
    <source>
        <dbReference type="ARBA" id="ARBA00022857"/>
    </source>
</evidence>
<dbReference type="EMBL" id="CP012418">
    <property type="protein sequence ID" value="AOE50660.1"/>
    <property type="molecule type" value="Genomic_DNA"/>
</dbReference>
<dbReference type="GO" id="GO:0008835">
    <property type="term" value="F:diaminohydroxyphosphoribosylaminopyrimidine deaminase activity"/>
    <property type="evidence" value="ECO:0007669"/>
    <property type="project" value="UniProtKB-EC"/>
</dbReference>
<evidence type="ECO:0000256" key="5">
    <source>
        <dbReference type="ARBA" id="ARBA00007417"/>
    </source>
</evidence>
<dbReference type="InterPro" id="IPR004794">
    <property type="entry name" value="Eubact_RibD"/>
</dbReference>
<dbReference type="RefSeq" id="WP_068993246.1">
    <property type="nucleotide sequence ID" value="NZ_CP012418.1"/>
</dbReference>
<feature type="binding site" evidence="15">
    <location>
        <position position="203"/>
    </location>
    <ligand>
        <name>substrate</name>
    </ligand>
</feature>
<keyword evidence="8 13" id="KW-0378">Hydrolase</keyword>
<feature type="binding site" evidence="15">
    <location>
        <position position="214"/>
    </location>
    <ligand>
        <name>substrate</name>
    </ligand>
</feature>
<evidence type="ECO:0000256" key="8">
    <source>
        <dbReference type="ARBA" id="ARBA00022801"/>
    </source>
</evidence>
<dbReference type="Proteomes" id="UP000094147">
    <property type="component" value="Chromosome"/>
</dbReference>
<dbReference type="GO" id="GO:0050661">
    <property type="term" value="F:NADP binding"/>
    <property type="evidence" value="ECO:0007669"/>
    <property type="project" value="InterPro"/>
</dbReference>
<feature type="binding site" evidence="15">
    <location>
        <position position="177"/>
    </location>
    <ligand>
        <name>NADP(+)</name>
        <dbReference type="ChEBI" id="CHEBI:58349"/>
    </ligand>
</feature>
<keyword evidence="12" id="KW-0511">Multifunctional enzyme</keyword>
<keyword evidence="9 13" id="KW-0862">Zinc</keyword>
<evidence type="ECO:0000313" key="18">
    <source>
        <dbReference type="EMBL" id="AOE50660.1"/>
    </source>
</evidence>
<keyword evidence="19" id="KW-1185">Reference proteome</keyword>
<keyword evidence="11 13" id="KW-0560">Oxidoreductase</keyword>
<dbReference type="GO" id="GO:0008270">
    <property type="term" value="F:zinc ion binding"/>
    <property type="evidence" value="ECO:0007669"/>
    <property type="project" value="InterPro"/>
</dbReference>
<evidence type="ECO:0000256" key="2">
    <source>
        <dbReference type="ARBA" id="ARBA00004882"/>
    </source>
</evidence>
<evidence type="ECO:0000256" key="7">
    <source>
        <dbReference type="ARBA" id="ARBA00022723"/>
    </source>
</evidence>
<evidence type="ECO:0000256" key="9">
    <source>
        <dbReference type="ARBA" id="ARBA00022833"/>
    </source>
</evidence>
<comment type="function">
    <text evidence="1 13">Converts 2,5-diamino-6-(ribosylamino)-4(3h)-pyrimidinone 5'-phosphate into 5-amino-6-(ribosylamino)-2,4(1h,3h)-pyrimidinedione 5'-phosphate.</text>
</comment>
<evidence type="ECO:0000259" key="17">
    <source>
        <dbReference type="PROSITE" id="PS51747"/>
    </source>
</evidence>
<dbReference type="InterPro" id="IPR050765">
    <property type="entry name" value="Riboflavin_Biosynth_HTPR"/>
</dbReference>
<proteinExistence type="inferred from homology"/>
<dbReference type="InterPro" id="IPR016193">
    <property type="entry name" value="Cytidine_deaminase-like"/>
</dbReference>
<gene>
    <name evidence="18" type="ORF">KS2013_1951</name>
</gene>
<dbReference type="STRING" id="1144748.KS2013_1951"/>
<dbReference type="Gene3D" id="3.40.140.10">
    <property type="entry name" value="Cytidine Deaminase, domain 2"/>
    <property type="match status" value="1"/>
</dbReference>
<evidence type="ECO:0000256" key="6">
    <source>
        <dbReference type="ARBA" id="ARBA00022619"/>
    </source>
</evidence>
<accession>A0A1B3BCZ1</accession>
<dbReference type="FunFam" id="3.40.140.10:FF:000025">
    <property type="entry name" value="Riboflavin biosynthesis protein RibD"/>
    <property type="match status" value="1"/>
</dbReference>
<feature type="binding site" evidence="15">
    <location>
        <begin position="301"/>
        <end position="307"/>
    </location>
    <ligand>
        <name>NADP(+)</name>
        <dbReference type="ChEBI" id="CHEBI:58349"/>
    </ligand>
</feature>
<comment type="pathway">
    <text evidence="3 13">Cofactor biosynthesis; riboflavin biosynthesis; 5-amino-6-(D-ribitylamino)uracil from GTP: step 3/4.</text>
</comment>
<dbReference type="GO" id="GO:0009231">
    <property type="term" value="P:riboflavin biosynthetic process"/>
    <property type="evidence" value="ECO:0007669"/>
    <property type="project" value="UniProtKB-UniPathway"/>
</dbReference>
<dbReference type="NCBIfam" id="TIGR00227">
    <property type="entry name" value="ribD_Cterm"/>
    <property type="match status" value="1"/>
</dbReference>
<keyword evidence="7 13" id="KW-0479">Metal-binding</keyword>
<dbReference type="InterPro" id="IPR011549">
    <property type="entry name" value="RibD_C"/>
</dbReference>
<name>A0A1B3BCZ1_9GAMM</name>
<comment type="pathway">
    <text evidence="2 13">Cofactor biosynthesis; riboflavin biosynthesis; 5-amino-6-(D-ribitylamino)uracil from GTP: step 2/4.</text>
</comment>
<sequence>MNFNADDSRYMARAIQLARRGWFTTRTNPRVGCLLVKDNIVIGQGWHEKAGLPHAEINAIFDAHQQNHEVEGATAYVTLEPCSHHGKTPPCAEALVQAGVRKVICSMLDPNPKVSGRGVSILEKANIEVQSGLMESEARALNSGFIKRMTTGLPRVVAKTAVSLDGRTAMASGESQWITGPEARKQVQTLRAEAGAILTGSGTVLSDNPAMNVRDSRYLQNQHFVQPLRVVIDSGQRVNPTAKILNLDGDCWLVNSRRSTNDFPGNVRQKHVNTVKDRIDLKALLTELGKEGINDVLVEAGGELLGGFLSSGLVDELVVFMAPKLMGSDARAMAELPLVKMSEAMNLELRDVRQVGQDLKLTYRVD</sequence>